<dbReference type="GO" id="GO:0046872">
    <property type="term" value="F:metal ion binding"/>
    <property type="evidence" value="ECO:0007669"/>
    <property type="project" value="UniProtKB-KW"/>
</dbReference>
<dbReference type="GO" id="GO:0016787">
    <property type="term" value="F:hydrolase activity"/>
    <property type="evidence" value="ECO:0007669"/>
    <property type="project" value="UniProtKB-KW"/>
</dbReference>
<name>A0A562DKV9_RHORH</name>
<sequence length="272" mass="30913">MTQIAPYEVYALQYATRPTMASDKFYRHELYKEPDERFDTAYYFWLIRNPDRTIMVDCGYSAKAAASRSREIETDPVELMARLGVTPDDVDHVVLSHMHFDHIGNVGLFPNATFSMARAEYEFWTGPYGDRTCIGWAVRPDEVQAVVELEQTGRLDLVDSTTTELFPGISLTVVPGHTPGQIVTHVTTGNQEIILASDALHFYEEMRLDRPFQIFLDLVAMYESFDFLRELDARPSTTIVAGHDPEVMSMFAHAAEGCVDLTRQVRAQTEEQ</sequence>
<dbReference type="EMBL" id="VLJT01000041">
    <property type="protein sequence ID" value="TWH10291.1"/>
    <property type="molecule type" value="Genomic_DNA"/>
</dbReference>
<gene>
    <name evidence="7" type="ORF">L618_004100000030</name>
</gene>
<comment type="caution">
    <text evidence="7">The sequence shown here is derived from an EMBL/GenBank/DDBJ whole genome shotgun (WGS) entry which is preliminary data.</text>
</comment>
<evidence type="ECO:0000259" key="6">
    <source>
        <dbReference type="SMART" id="SM00849"/>
    </source>
</evidence>
<dbReference type="Pfam" id="PF00753">
    <property type="entry name" value="Lactamase_B"/>
    <property type="match status" value="1"/>
</dbReference>
<dbReference type="InterPro" id="IPR036866">
    <property type="entry name" value="RibonucZ/Hydroxyglut_hydro"/>
</dbReference>
<evidence type="ECO:0000256" key="4">
    <source>
        <dbReference type="ARBA" id="ARBA00022801"/>
    </source>
</evidence>
<keyword evidence="4 7" id="KW-0378">Hydrolase</keyword>
<dbReference type="Proteomes" id="UP000317573">
    <property type="component" value="Unassembled WGS sequence"/>
</dbReference>
<dbReference type="SUPFAM" id="SSF56281">
    <property type="entry name" value="Metallo-hydrolase/oxidoreductase"/>
    <property type="match status" value="1"/>
</dbReference>
<dbReference type="Gene3D" id="3.60.15.10">
    <property type="entry name" value="Ribonuclease Z/Hydroxyacylglutathione hydrolase-like"/>
    <property type="match status" value="1"/>
</dbReference>
<dbReference type="AlphaFoldDB" id="A0A562DKV9"/>
<proteinExistence type="inferred from homology"/>
<dbReference type="CDD" id="cd07729">
    <property type="entry name" value="AHL_lactonase_MBL-fold"/>
    <property type="match status" value="1"/>
</dbReference>
<dbReference type="SMART" id="SM00849">
    <property type="entry name" value="Lactamase_B"/>
    <property type="match status" value="1"/>
</dbReference>
<keyword evidence="5" id="KW-0862">Zinc</keyword>
<evidence type="ECO:0000256" key="3">
    <source>
        <dbReference type="ARBA" id="ARBA00022723"/>
    </source>
</evidence>
<evidence type="ECO:0000313" key="7">
    <source>
        <dbReference type="EMBL" id="TWH10291.1"/>
    </source>
</evidence>
<dbReference type="PANTHER" id="PTHR42978:SF7">
    <property type="entry name" value="METALLO-HYDROLASE RV2300C-RELATED"/>
    <property type="match status" value="1"/>
</dbReference>
<comment type="similarity">
    <text evidence="2">Belongs to the metallo-beta-lactamase superfamily.</text>
</comment>
<accession>A0A562DKV9</accession>
<dbReference type="InterPro" id="IPR051013">
    <property type="entry name" value="MBL_superfamily_lactonases"/>
</dbReference>
<evidence type="ECO:0000256" key="5">
    <source>
        <dbReference type="ARBA" id="ARBA00022833"/>
    </source>
</evidence>
<reference evidence="7 8" key="1">
    <citation type="submission" date="2019-07" db="EMBL/GenBank/DDBJ databases">
        <title>Genome sequencing of lignin-degrading bacterial isolates.</title>
        <authorList>
            <person name="Gladden J."/>
        </authorList>
    </citation>
    <scope>NUCLEOTIDE SEQUENCE [LARGE SCALE GENOMIC DNA]</scope>
    <source>
        <strain evidence="7 8">J45</strain>
    </source>
</reference>
<evidence type="ECO:0000313" key="8">
    <source>
        <dbReference type="Proteomes" id="UP000317573"/>
    </source>
</evidence>
<evidence type="ECO:0000256" key="2">
    <source>
        <dbReference type="ARBA" id="ARBA00007749"/>
    </source>
</evidence>
<dbReference type="RefSeq" id="WP_186455255.1">
    <property type="nucleotide sequence ID" value="NZ_VLJT01000041.1"/>
</dbReference>
<feature type="domain" description="Metallo-beta-lactamase" evidence="6">
    <location>
        <begin position="41"/>
        <end position="243"/>
    </location>
</feature>
<evidence type="ECO:0000256" key="1">
    <source>
        <dbReference type="ARBA" id="ARBA00001947"/>
    </source>
</evidence>
<organism evidence="7 8">
    <name type="scientific">Rhodococcus rhodochrous J45</name>
    <dbReference type="NCBI Taxonomy" id="935266"/>
    <lineage>
        <taxon>Bacteria</taxon>
        <taxon>Bacillati</taxon>
        <taxon>Actinomycetota</taxon>
        <taxon>Actinomycetes</taxon>
        <taxon>Mycobacteriales</taxon>
        <taxon>Nocardiaceae</taxon>
        <taxon>Rhodococcus</taxon>
    </lineage>
</organism>
<protein>
    <submittedName>
        <fullName evidence="7">Glyoxylase-like metal-dependent hydrolase (Beta-lactamase superfamily II)</fullName>
    </submittedName>
</protein>
<dbReference type="PANTHER" id="PTHR42978">
    <property type="entry name" value="QUORUM-QUENCHING LACTONASE YTNP-RELATED-RELATED"/>
    <property type="match status" value="1"/>
</dbReference>
<dbReference type="InterPro" id="IPR001279">
    <property type="entry name" value="Metallo-B-lactamas"/>
</dbReference>
<comment type="cofactor">
    <cofactor evidence="1">
        <name>Zn(2+)</name>
        <dbReference type="ChEBI" id="CHEBI:29105"/>
    </cofactor>
</comment>
<keyword evidence="3" id="KW-0479">Metal-binding</keyword>